<feature type="domain" description="HTH CENPB-type" evidence="2">
    <location>
        <begin position="1"/>
        <end position="51"/>
    </location>
</feature>
<evidence type="ECO:0000256" key="1">
    <source>
        <dbReference type="ARBA" id="ARBA00023125"/>
    </source>
</evidence>
<keyword evidence="3" id="KW-1185">Reference proteome</keyword>
<dbReference type="AlphaFoldDB" id="A0A0K0EZL3"/>
<evidence type="ECO:0000313" key="3">
    <source>
        <dbReference type="Proteomes" id="UP000035680"/>
    </source>
</evidence>
<reference evidence="3" key="1">
    <citation type="submission" date="2014-07" db="EMBL/GenBank/DDBJ databases">
        <authorList>
            <person name="Martin A.A"/>
            <person name="De Silva N."/>
        </authorList>
    </citation>
    <scope>NUCLEOTIDE SEQUENCE</scope>
</reference>
<accession>A0A0K0EZL3</accession>
<dbReference type="InterPro" id="IPR006600">
    <property type="entry name" value="HTH_CenpB_DNA-bd_dom"/>
</dbReference>
<dbReference type="PROSITE" id="PS51253">
    <property type="entry name" value="HTH_CENPB"/>
    <property type="match status" value="1"/>
</dbReference>
<dbReference type="WBParaSite" id="SVE_0197300.1">
    <property type="protein sequence ID" value="SVE_0197300.1"/>
    <property type="gene ID" value="SVE_0197300"/>
</dbReference>
<name>A0A0K0EZL3_STRVS</name>
<sequence length="71" mass="8260">MDCCQRGIAVNAVKIGIQTRKLAIKHQIYEFKAGSSWVNRFMKKNSLSVRATTMRQKLLHEIIDFVNKKYC</sequence>
<dbReference type="Proteomes" id="UP000035680">
    <property type="component" value="Unassembled WGS sequence"/>
</dbReference>
<organism evidence="3 4">
    <name type="scientific">Strongyloides venezuelensis</name>
    <name type="common">Threadworm</name>
    <dbReference type="NCBI Taxonomy" id="75913"/>
    <lineage>
        <taxon>Eukaryota</taxon>
        <taxon>Metazoa</taxon>
        <taxon>Ecdysozoa</taxon>
        <taxon>Nematoda</taxon>
        <taxon>Chromadorea</taxon>
        <taxon>Rhabditida</taxon>
        <taxon>Tylenchina</taxon>
        <taxon>Panagrolaimomorpha</taxon>
        <taxon>Strongyloidoidea</taxon>
        <taxon>Strongyloididae</taxon>
        <taxon>Strongyloides</taxon>
    </lineage>
</organism>
<evidence type="ECO:0000313" key="4">
    <source>
        <dbReference type="WBParaSite" id="SVE_0197300.1"/>
    </source>
</evidence>
<keyword evidence="1" id="KW-0238">DNA-binding</keyword>
<dbReference type="GO" id="GO:0003677">
    <property type="term" value="F:DNA binding"/>
    <property type="evidence" value="ECO:0007669"/>
    <property type="project" value="UniProtKB-KW"/>
</dbReference>
<reference evidence="4" key="2">
    <citation type="submission" date="2015-08" db="UniProtKB">
        <authorList>
            <consortium name="WormBaseParasite"/>
        </authorList>
    </citation>
    <scope>IDENTIFICATION</scope>
</reference>
<proteinExistence type="predicted"/>
<dbReference type="Gene3D" id="1.10.10.60">
    <property type="entry name" value="Homeodomain-like"/>
    <property type="match status" value="1"/>
</dbReference>
<protein>
    <submittedName>
        <fullName evidence="4">HTH CENPB-type domain-containing protein</fullName>
    </submittedName>
</protein>
<evidence type="ECO:0000259" key="2">
    <source>
        <dbReference type="PROSITE" id="PS51253"/>
    </source>
</evidence>